<dbReference type="Pfam" id="PF13749">
    <property type="entry name" value="HATPase_c_4"/>
    <property type="match status" value="1"/>
</dbReference>
<protein>
    <submittedName>
        <fullName evidence="2">Putative transcriptional regulator with HTH domain</fullName>
    </submittedName>
</protein>
<evidence type="ECO:0000259" key="1">
    <source>
        <dbReference type="Pfam" id="PF04326"/>
    </source>
</evidence>
<dbReference type="KEGG" id="mfo:Metfor_1737"/>
<dbReference type="PANTHER" id="PTHR30595:SF6">
    <property type="entry name" value="SCHLAFEN ALBA-2 DOMAIN-CONTAINING PROTEIN"/>
    <property type="match status" value="1"/>
</dbReference>
<dbReference type="Pfam" id="PF04326">
    <property type="entry name" value="SLFN_AlbA_2"/>
    <property type="match status" value="1"/>
</dbReference>
<dbReference type="EMBL" id="CP003167">
    <property type="protein sequence ID" value="AGB02763.1"/>
    <property type="molecule type" value="Genomic_DNA"/>
</dbReference>
<dbReference type="Gene3D" id="1.10.10.10">
    <property type="entry name" value="Winged helix-like DNA-binding domain superfamily/Winged helix DNA-binding domain"/>
    <property type="match status" value="1"/>
</dbReference>
<gene>
    <name evidence="2" type="ordered locus">Metfor_1737</name>
</gene>
<dbReference type="OrthoDB" id="114576at2157"/>
<dbReference type="SUPFAM" id="SSF46785">
    <property type="entry name" value="Winged helix' DNA-binding domain"/>
    <property type="match status" value="1"/>
</dbReference>
<dbReference type="Proteomes" id="UP000010824">
    <property type="component" value="Chromosome"/>
</dbReference>
<name>L0HHG7_METFS</name>
<sequence>MTLDHFLKEIESRELEFKEKPNPALFKTLSAFANTDGGVALIGVSDKKEITGYRCSNADLKDLSDTIVNKLAIHPVIEPVKCEGKTVVRIEVKKSKVPVAYEGRYYTRVGNTTRLMDTEELKEFLVSEIEWDRLPSERGLADIDMETVRLFVRLAKSAGRLPGADEREPVAAILTRLGLMTGDQLTNAAFLLFGKKQESYLSDTVLRIGRFKDGVTIIGDRWIAGNLFRQLSEGEEALRNFINVRYEISGETPERKEHWDYPLPALREALMNALVHRDYFKKNEQIMIKIYDDAIWFHNPGGFPKGLSIAQLKAMPQSIPRNPLIARIFYLSGYIERYGSGIQRILTSFADAGLPEPEFQTDAWGLTLTMQKDIFTEEYLAQMGLNERQLQAIPIMRKQGSISKREYEDLVSVSTRTALYDLTALVNKGVLVRIGSGKSSRYSLSSKPKNTQTGGS</sequence>
<dbReference type="HOGENOM" id="CLU_024970_3_0_2"/>
<dbReference type="eggNOG" id="arCOG03296">
    <property type="taxonomic scope" value="Archaea"/>
</dbReference>
<reference evidence="3" key="1">
    <citation type="submission" date="2011-12" db="EMBL/GenBank/DDBJ databases">
        <title>Complete sequence of Methanoregula formicicum SMSP.</title>
        <authorList>
            <person name="Lucas S."/>
            <person name="Han J."/>
            <person name="Lapidus A."/>
            <person name="Cheng J.-F."/>
            <person name="Goodwin L."/>
            <person name="Pitluck S."/>
            <person name="Peters L."/>
            <person name="Ovchinnikova G."/>
            <person name="Teshima H."/>
            <person name="Detter J.C."/>
            <person name="Han C."/>
            <person name="Tapia R."/>
            <person name="Land M."/>
            <person name="Hauser L."/>
            <person name="Kyrpides N."/>
            <person name="Ivanova N."/>
            <person name="Pagani I."/>
            <person name="Imachi H."/>
            <person name="Tamaki H."/>
            <person name="Sekiguchi Y."/>
            <person name="Kamagata Y."/>
            <person name="Cadillo-Quiroz H."/>
            <person name="Zinder S."/>
            <person name="Liu W.-T."/>
            <person name="Woyke T."/>
        </authorList>
    </citation>
    <scope>NUCLEOTIDE SEQUENCE [LARGE SCALE GENOMIC DNA]</scope>
    <source>
        <strain evidence="3">DSM 22288 / NBRC 105244 / SMSP</strain>
    </source>
</reference>
<proteinExistence type="predicted"/>
<feature type="domain" description="Schlafen AlbA-2" evidence="1">
    <location>
        <begin position="11"/>
        <end position="116"/>
    </location>
</feature>
<dbReference type="InParanoid" id="L0HHG7"/>
<dbReference type="InterPro" id="IPR038461">
    <property type="entry name" value="Schlafen_AlbA_2_dom_sf"/>
</dbReference>
<accession>L0HHG7</accession>
<dbReference type="InterPro" id="IPR007421">
    <property type="entry name" value="Schlafen_AlbA_2_dom"/>
</dbReference>
<dbReference type="PANTHER" id="PTHR30595">
    <property type="entry name" value="GLPR-RELATED TRANSCRIPTIONAL REPRESSOR"/>
    <property type="match status" value="1"/>
</dbReference>
<evidence type="ECO:0000313" key="2">
    <source>
        <dbReference type="EMBL" id="AGB02763.1"/>
    </source>
</evidence>
<reference evidence="2 3" key="2">
    <citation type="journal article" date="2014" name="Genome Announc.">
        <title>Complete Genome Sequence of Methanoregula formicica SMSPT, a Mesophilic Hydrogenotrophic Methanogen Isolated from a Methanogenic Upflow Anaerobic Sludge Blanket Reactor.</title>
        <authorList>
            <person name="Yamamoto K."/>
            <person name="Tamaki H."/>
            <person name="Cadillo-Quiroz H."/>
            <person name="Imachi H."/>
            <person name="Kyrpides N."/>
            <person name="Woyke T."/>
            <person name="Goodwin L."/>
            <person name="Zinder S.H."/>
            <person name="Kamagata Y."/>
            <person name="Liu W.T."/>
        </authorList>
    </citation>
    <scope>NUCLEOTIDE SEQUENCE [LARGE SCALE GENOMIC DNA]</scope>
    <source>
        <strain evidence="3">DSM 22288 / NBRC 105244 / SMSP</strain>
    </source>
</reference>
<dbReference type="Gene3D" id="3.30.565.60">
    <property type="match status" value="1"/>
</dbReference>
<organism evidence="2 3">
    <name type="scientific">Methanoregula formicica (strain DSM 22288 / NBRC 105244 / SMSP)</name>
    <dbReference type="NCBI Taxonomy" id="593750"/>
    <lineage>
        <taxon>Archaea</taxon>
        <taxon>Methanobacteriati</taxon>
        <taxon>Methanobacteriota</taxon>
        <taxon>Stenosarchaea group</taxon>
        <taxon>Methanomicrobia</taxon>
        <taxon>Methanomicrobiales</taxon>
        <taxon>Methanoregulaceae</taxon>
        <taxon>Methanoregula</taxon>
    </lineage>
</organism>
<dbReference type="GeneID" id="14308126"/>
<dbReference type="RefSeq" id="WP_015285726.1">
    <property type="nucleotide sequence ID" value="NC_019943.1"/>
</dbReference>
<dbReference type="eggNOG" id="arCOG06876">
    <property type="taxonomic scope" value="Archaea"/>
</dbReference>
<dbReference type="Gene3D" id="3.30.950.30">
    <property type="entry name" value="Schlafen, AAA domain"/>
    <property type="match status" value="1"/>
</dbReference>
<dbReference type="InterPro" id="IPR036388">
    <property type="entry name" value="WH-like_DNA-bd_sf"/>
</dbReference>
<evidence type="ECO:0000313" key="3">
    <source>
        <dbReference type="Proteomes" id="UP000010824"/>
    </source>
</evidence>
<keyword evidence="3" id="KW-1185">Reference proteome</keyword>
<dbReference type="InterPro" id="IPR036390">
    <property type="entry name" value="WH_DNA-bd_sf"/>
</dbReference>
<dbReference type="STRING" id="593750.Metfor_1737"/>
<dbReference type="InterPro" id="IPR038475">
    <property type="entry name" value="RecG_C_sf"/>
</dbReference>
<dbReference type="AlphaFoldDB" id="L0HHG7"/>